<name>A0A655DPA8_SALET</name>
<dbReference type="AlphaFoldDB" id="A0A655DPA8"/>
<dbReference type="EMBL" id="CQPA01000036">
    <property type="protein sequence ID" value="CNU79550.1"/>
    <property type="molecule type" value="Genomic_DNA"/>
</dbReference>
<organism evidence="1 2">
    <name type="scientific">Salmonella enterica subsp. enterica serovar Bovismorbificans</name>
    <dbReference type="NCBI Taxonomy" id="58097"/>
    <lineage>
        <taxon>Bacteria</taxon>
        <taxon>Pseudomonadati</taxon>
        <taxon>Pseudomonadota</taxon>
        <taxon>Gammaproteobacteria</taxon>
        <taxon>Enterobacterales</taxon>
        <taxon>Enterobacteriaceae</taxon>
        <taxon>Salmonella</taxon>
    </lineage>
</organism>
<protein>
    <submittedName>
        <fullName evidence="1">Uncharacterized protein</fullName>
    </submittedName>
</protein>
<accession>A0A655DPA8</accession>
<dbReference type="Proteomes" id="UP000041314">
    <property type="component" value="Unassembled WGS sequence"/>
</dbReference>
<reference evidence="1 2" key="1">
    <citation type="submission" date="2015-03" db="EMBL/GenBank/DDBJ databases">
        <authorList>
            <consortium name="Pathogen Informatics"/>
        </authorList>
    </citation>
    <scope>NUCLEOTIDE SEQUENCE [LARGE SCALE GENOMIC DNA]</scope>
    <source>
        <strain evidence="1 2">A1104</strain>
    </source>
</reference>
<evidence type="ECO:0000313" key="1">
    <source>
        <dbReference type="EMBL" id="CNU79550.1"/>
    </source>
</evidence>
<evidence type="ECO:0000313" key="2">
    <source>
        <dbReference type="Proteomes" id="UP000041314"/>
    </source>
</evidence>
<gene>
    <name evidence="1" type="ORF">ERS008198_03580</name>
</gene>
<proteinExistence type="predicted"/>
<sequence length="160" mass="17589">MRRIETALFKGFNNHLAGLILVLAVNFLNGHQSGTGDRAIEIVGVGGAPGGQIEPGLRPDRRMAGMGMHDPADLRIAAIERQMGRGIGRRFFVAFNDLAIGDLYHHHIVGGHHLIFNAGRLDDHQFARLIDRADVAPGKGDQPVRRKRQVGRQHLGFQLL</sequence>